<dbReference type="Proteomes" id="UP000199632">
    <property type="component" value="Unassembled WGS sequence"/>
</dbReference>
<dbReference type="RefSeq" id="WP_176984742.1">
    <property type="nucleotide sequence ID" value="NZ_FNQB01000001.1"/>
</dbReference>
<keyword evidence="1" id="KW-0812">Transmembrane</keyword>
<name>A0A1H3L879_9ACTN</name>
<evidence type="ECO:0000256" key="1">
    <source>
        <dbReference type="SAM" id="Phobius"/>
    </source>
</evidence>
<evidence type="ECO:0000313" key="3">
    <source>
        <dbReference type="Proteomes" id="UP000199632"/>
    </source>
</evidence>
<evidence type="ECO:0000313" key="2">
    <source>
        <dbReference type="EMBL" id="SDY60399.1"/>
    </source>
</evidence>
<feature type="transmembrane region" description="Helical" evidence="1">
    <location>
        <begin position="16"/>
        <end position="40"/>
    </location>
</feature>
<keyword evidence="3" id="KW-1185">Reference proteome</keyword>
<protein>
    <submittedName>
        <fullName evidence="2">Uncharacterized protein</fullName>
    </submittedName>
</protein>
<proteinExistence type="predicted"/>
<keyword evidence="1" id="KW-0472">Membrane</keyword>
<gene>
    <name evidence="2" type="ORF">SAMN05421684_0588</name>
</gene>
<keyword evidence="1" id="KW-1133">Transmembrane helix</keyword>
<reference evidence="3" key="1">
    <citation type="submission" date="2016-10" db="EMBL/GenBank/DDBJ databases">
        <authorList>
            <person name="Varghese N."/>
            <person name="Submissions S."/>
        </authorList>
    </citation>
    <scope>NUCLEOTIDE SEQUENCE [LARGE SCALE GENOMIC DNA]</scope>
    <source>
        <strain evidence="3">DSM 44718</strain>
    </source>
</reference>
<accession>A0A1H3L879</accession>
<dbReference type="AlphaFoldDB" id="A0A1H3L879"/>
<sequence length="46" mass="4688">MSTNNEQSPDRLPARIHAVSALVTAVAALLAATTGLVAALKGWGPF</sequence>
<dbReference type="EMBL" id="FNQB01000001">
    <property type="protein sequence ID" value="SDY60399.1"/>
    <property type="molecule type" value="Genomic_DNA"/>
</dbReference>
<organism evidence="2 3">
    <name type="scientific">Asanoa ishikariensis</name>
    <dbReference type="NCBI Taxonomy" id="137265"/>
    <lineage>
        <taxon>Bacteria</taxon>
        <taxon>Bacillati</taxon>
        <taxon>Actinomycetota</taxon>
        <taxon>Actinomycetes</taxon>
        <taxon>Micromonosporales</taxon>
        <taxon>Micromonosporaceae</taxon>
        <taxon>Asanoa</taxon>
    </lineage>
</organism>